<evidence type="ECO:0000256" key="2">
    <source>
        <dbReference type="ARBA" id="ARBA00022475"/>
    </source>
</evidence>
<organism evidence="11 12">
    <name type="scientific">Clupea harengus</name>
    <name type="common">Atlantic herring</name>
    <dbReference type="NCBI Taxonomy" id="7950"/>
    <lineage>
        <taxon>Eukaryota</taxon>
        <taxon>Metazoa</taxon>
        <taxon>Chordata</taxon>
        <taxon>Craniata</taxon>
        <taxon>Vertebrata</taxon>
        <taxon>Euteleostomi</taxon>
        <taxon>Actinopterygii</taxon>
        <taxon>Neopterygii</taxon>
        <taxon>Teleostei</taxon>
        <taxon>Clupei</taxon>
        <taxon>Clupeiformes</taxon>
        <taxon>Clupeoidei</taxon>
        <taxon>Clupeidae</taxon>
        <taxon>Clupea</taxon>
    </lineage>
</organism>
<dbReference type="GO" id="GO:0007204">
    <property type="term" value="P:positive regulation of cytosolic calcium ion concentration"/>
    <property type="evidence" value="ECO:0007669"/>
    <property type="project" value="TreeGrafter"/>
</dbReference>
<evidence type="ECO:0000256" key="9">
    <source>
        <dbReference type="SAM" id="Phobius"/>
    </source>
</evidence>
<feature type="transmembrane region" description="Helical" evidence="9">
    <location>
        <begin position="467"/>
        <end position="487"/>
    </location>
</feature>
<dbReference type="RefSeq" id="XP_042565155.1">
    <property type="nucleotide sequence ID" value="XM_042709221.1"/>
</dbReference>
<keyword evidence="6 9" id="KW-0472">Membrane</keyword>
<protein>
    <submittedName>
        <fullName evidence="12">Uncharacterized protein LOC105905476</fullName>
    </submittedName>
</protein>
<accession>A0A8M1KRA7</accession>
<sequence length="724" mass="81912">MKKYRPGRLPASPVPKTTVAGFQPRSPLEDLAWFQPKGYLGPDLTTSTYTDGIDYGDSGTCNYTQHSATFLPILYSTYFLFGLLGNGLVVWVIMSGEQLRSMTDVCLLNLALADLLLVISLPFLAHQARDHWVFGDAMCKLVLGVYYVGYYSGIFFITLMAVDRYLAVVHAVHALRIRTRTYGIIASIVVWIASILSSFPEVTALKLSAGDRPNCYRDYQGEDHLRSVIFFKMNILGFVVPLAILFFCYTRILLKLLHSRSRKGQAVRLIVVVMVVFLCCWAPYNITLFFWGLHTHDFFSDCDSSKSLLLSLQITEGMAYTHCCLNPVLYVFVGEKFRRRFLRLLSKSPCVRCGFVKAYLTTASGSVYSRASSMEERSTQICANCAPVTLSPDLTTSTYIHVTTDYYEDFTFDYSEVAQSETCNYTQHSATYLPILYSTYFLFGLLGNGLVVWVIMGGAQLRSMTDVCLLNLALADLLLVISLPFLAHQARDHWWHTVFITLMAVDRYLAVVHAVHALRIRTRTYGIIASIVVWIASILSLFPEVTALKSSAGDRPNCYRDYQGKDHLRSVSFFKMNILGFVVPLAILFFCYTQILLKLLHSRSRKVQAVRLIVVVMVVFLCCWAPYNATLFFWGLHNQGFFSDCDSSKSLLLSLQITEVMAYTHCCLNPVLYVFVGEKFRRRFLRLLSKSPCVRCGFVKAYLTTASGSVYSRARSMEERSTQI</sequence>
<feature type="transmembrane region" description="Helical" evidence="9">
    <location>
        <begin position="266"/>
        <end position="284"/>
    </location>
</feature>
<keyword evidence="8" id="KW-0807">Transducer</keyword>
<gene>
    <name evidence="12" type="primary">LOC105905476</name>
</gene>
<feature type="domain" description="G-protein coupled receptors family 1 profile" evidence="10">
    <location>
        <begin position="447"/>
        <end position="673"/>
    </location>
</feature>
<keyword evidence="11" id="KW-1185">Reference proteome</keyword>
<evidence type="ECO:0000256" key="5">
    <source>
        <dbReference type="ARBA" id="ARBA00023040"/>
    </source>
</evidence>
<evidence type="ECO:0000256" key="8">
    <source>
        <dbReference type="ARBA" id="ARBA00023224"/>
    </source>
</evidence>
<dbReference type="GeneID" id="105905476"/>
<proteinExistence type="predicted"/>
<keyword evidence="5" id="KW-0297">G-protein coupled receptor</keyword>
<dbReference type="SMART" id="SM01381">
    <property type="entry name" value="7TM_GPCR_Srsx"/>
    <property type="match status" value="1"/>
</dbReference>
<feature type="domain" description="G-protein coupled receptors family 1 profile" evidence="10">
    <location>
        <begin position="85"/>
        <end position="330"/>
    </location>
</feature>
<feature type="transmembrane region" description="Helical" evidence="9">
    <location>
        <begin position="578"/>
        <end position="600"/>
    </location>
</feature>
<evidence type="ECO:0000256" key="7">
    <source>
        <dbReference type="ARBA" id="ARBA00023170"/>
    </source>
</evidence>
<evidence type="ECO:0000313" key="11">
    <source>
        <dbReference type="Proteomes" id="UP000515152"/>
    </source>
</evidence>
<comment type="subcellular location">
    <subcellularLocation>
        <location evidence="1">Cell membrane</location>
        <topology evidence="1">Multi-pass membrane protein</topology>
    </subcellularLocation>
</comment>
<dbReference type="AlphaFoldDB" id="A0A8M1KRA7"/>
<feature type="transmembrane region" description="Helical" evidence="9">
    <location>
        <begin position="435"/>
        <end position="455"/>
    </location>
</feature>
<feature type="transmembrane region" description="Helical" evidence="9">
    <location>
        <begin position="145"/>
        <end position="162"/>
    </location>
</feature>
<dbReference type="PROSITE" id="PS00237">
    <property type="entry name" value="G_PROTEIN_RECEP_F1_1"/>
    <property type="match status" value="1"/>
</dbReference>
<dbReference type="CDD" id="cd14984">
    <property type="entry name" value="7tmA_Chemokine_R"/>
    <property type="match status" value="2"/>
</dbReference>
<feature type="transmembrane region" description="Helical" evidence="9">
    <location>
        <begin position="524"/>
        <end position="542"/>
    </location>
</feature>
<feature type="transmembrane region" description="Helical" evidence="9">
    <location>
        <begin position="105"/>
        <end position="125"/>
    </location>
</feature>
<dbReference type="GO" id="GO:0016493">
    <property type="term" value="F:C-C chemokine receptor activity"/>
    <property type="evidence" value="ECO:0007669"/>
    <property type="project" value="TreeGrafter"/>
</dbReference>
<dbReference type="GO" id="GO:0019957">
    <property type="term" value="F:C-C chemokine binding"/>
    <property type="evidence" value="ECO:0007669"/>
    <property type="project" value="TreeGrafter"/>
</dbReference>
<evidence type="ECO:0000256" key="1">
    <source>
        <dbReference type="ARBA" id="ARBA00004651"/>
    </source>
</evidence>
<keyword evidence="7" id="KW-0675">Receptor</keyword>
<feature type="transmembrane region" description="Helical" evidence="9">
    <location>
        <begin position="655"/>
        <end position="676"/>
    </location>
</feature>
<dbReference type="PROSITE" id="PS50262">
    <property type="entry name" value="G_PROTEIN_RECEP_F1_2"/>
    <property type="match status" value="2"/>
</dbReference>
<dbReference type="PANTHER" id="PTHR10489">
    <property type="entry name" value="CELL ADHESION MOLECULE"/>
    <property type="match status" value="1"/>
</dbReference>
<feature type="transmembrane region" description="Helical" evidence="9">
    <location>
        <begin position="493"/>
        <end position="512"/>
    </location>
</feature>
<dbReference type="InterPro" id="IPR000276">
    <property type="entry name" value="GPCR_Rhodpsn"/>
</dbReference>
<dbReference type="InterPro" id="IPR017452">
    <property type="entry name" value="GPCR_Rhodpsn_7TM"/>
</dbReference>
<evidence type="ECO:0000256" key="6">
    <source>
        <dbReference type="ARBA" id="ARBA00023136"/>
    </source>
</evidence>
<dbReference type="GO" id="GO:0009897">
    <property type="term" value="C:external side of plasma membrane"/>
    <property type="evidence" value="ECO:0007669"/>
    <property type="project" value="TreeGrafter"/>
</dbReference>
<dbReference type="KEGG" id="char:105905476"/>
<dbReference type="InterPro" id="IPR050119">
    <property type="entry name" value="CCR1-9-like"/>
</dbReference>
<feature type="transmembrane region" description="Helical" evidence="9">
    <location>
        <begin position="73"/>
        <end position="93"/>
    </location>
</feature>
<dbReference type="GO" id="GO:0019722">
    <property type="term" value="P:calcium-mediated signaling"/>
    <property type="evidence" value="ECO:0007669"/>
    <property type="project" value="TreeGrafter"/>
</dbReference>
<dbReference type="PANTHER" id="PTHR10489:SF627">
    <property type="entry name" value="C-C CHEMOKINE RECEPTOR TYPE 8"/>
    <property type="match status" value="1"/>
</dbReference>
<reference evidence="12" key="1">
    <citation type="submission" date="2025-08" db="UniProtKB">
        <authorList>
            <consortium name="RefSeq"/>
        </authorList>
    </citation>
    <scope>IDENTIFICATION</scope>
</reference>
<dbReference type="OrthoDB" id="8951197at2759"/>
<name>A0A8M1KRA7_CLUHA</name>
<feature type="transmembrane region" description="Helical" evidence="9">
    <location>
        <begin position="235"/>
        <end position="254"/>
    </location>
</feature>
<feature type="transmembrane region" description="Helical" evidence="9">
    <location>
        <begin position="182"/>
        <end position="199"/>
    </location>
</feature>
<keyword evidence="2" id="KW-1003">Cell membrane</keyword>
<dbReference type="Proteomes" id="UP000515152">
    <property type="component" value="Chromosome 11"/>
</dbReference>
<keyword evidence="4 9" id="KW-1133">Transmembrane helix</keyword>
<keyword evidence="3 9" id="KW-0812">Transmembrane</keyword>
<evidence type="ECO:0000259" key="10">
    <source>
        <dbReference type="PROSITE" id="PS50262"/>
    </source>
</evidence>
<dbReference type="Pfam" id="PF00001">
    <property type="entry name" value="7tm_1"/>
    <property type="match status" value="3"/>
</dbReference>
<dbReference type="FunFam" id="1.20.1070.10:FF:000026">
    <property type="entry name" value="C-C chemokine receptor type 5"/>
    <property type="match status" value="1"/>
</dbReference>
<evidence type="ECO:0000256" key="4">
    <source>
        <dbReference type="ARBA" id="ARBA00022989"/>
    </source>
</evidence>
<dbReference type="GO" id="GO:0006955">
    <property type="term" value="P:immune response"/>
    <property type="evidence" value="ECO:0007669"/>
    <property type="project" value="TreeGrafter"/>
</dbReference>
<dbReference type="SUPFAM" id="SSF81321">
    <property type="entry name" value="Family A G protein-coupled receptor-like"/>
    <property type="match status" value="2"/>
</dbReference>
<feature type="transmembrane region" description="Helical" evidence="9">
    <location>
        <begin position="612"/>
        <end position="635"/>
    </location>
</feature>
<evidence type="ECO:0000256" key="3">
    <source>
        <dbReference type="ARBA" id="ARBA00022692"/>
    </source>
</evidence>
<evidence type="ECO:0000313" key="12">
    <source>
        <dbReference type="RefSeq" id="XP_042565155.1"/>
    </source>
</evidence>
<dbReference type="GO" id="GO:0060326">
    <property type="term" value="P:cell chemotaxis"/>
    <property type="evidence" value="ECO:0007669"/>
    <property type="project" value="TreeGrafter"/>
</dbReference>